<feature type="region of interest" description="Disordered" evidence="4">
    <location>
        <begin position="38"/>
        <end position="100"/>
    </location>
</feature>
<dbReference type="InterPro" id="IPR051631">
    <property type="entry name" value="Ankyrin-KH/SAM_domain"/>
</dbReference>
<evidence type="ECO:0000256" key="1">
    <source>
        <dbReference type="ARBA" id="ARBA00022737"/>
    </source>
</evidence>
<evidence type="ECO:0000256" key="4">
    <source>
        <dbReference type="SAM" id="MobiDB-lite"/>
    </source>
</evidence>
<name>A0A9W7CJH7_9STRA</name>
<dbReference type="Pfam" id="PF12796">
    <property type="entry name" value="Ank_2"/>
    <property type="match status" value="2"/>
</dbReference>
<dbReference type="PANTHER" id="PTHR23206:SF8">
    <property type="entry name" value="ANKYRIN REPEAT AND KH DOMAIN-CONTAINING 1"/>
    <property type="match status" value="1"/>
</dbReference>
<keyword evidence="6" id="KW-1185">Reference proteome</keyword>
<protein>
    <submittedName>
        <fullName evidence="5">Uncharacterized protein</fullName>
    </submittedName>
</protein>
<feature type="compositionally biased region" description="Polar residues" evidence="4">
    <location>
        <begin position="75"/>
        <end position="100"/>
    </location>
</feature>
<feature type="repeat" description="ANK" evidence="3">
    <location>
        <begin position="820"/>
        <end position="852"/>
    </location>
</feature>
<dbReference type="Proteomes" id="UP001165082">
    <property type="component" value="Unassembled WGS sequence"/>
</dbReference>
<dbReference type="PROSITE" id="PS50297">
    <property type="entry name" value="ANK_REP_REGION"/>
    <property type="match status" value="4"/>
</dbReference>
<feature type="region of interest" description="Disordered" evidence="4">
    <location>
        <begin position="1130"/>
        <end position="1153"/>
    </location>
</feature>
<dbReference type="PANTHER" id="PTHR23206">
    <property type="entry name" value="MASK PROTEIN"/>
    <property type="match status" value="1"/>
</dbReference>
<dbReference type="Gene3D" id="1.25.40.20">
    <property type="entry name" value="Ankyrin repeat-containing domain"/>
    <property type="match status" value="1"/>
</dbReference>
<feature type="compositionally biased region" description="Basic and acidic residues" evidence="4">
    <location>
        <begin position="1143"/>
        <end position="1153"/>
    </location>
</feature>
<gene>
    <name evidence="5" type="ORF">TrRE_jg5982</name>
</gene>
<evidence type="ECO:0000256" key="3">
    <source>
        <dbReference type="PROSITE-ProRule" id="PRU00023"/>
    </source>
</evidence>
<dbReference type="GO" id="GO:0045087">
    <property type="term" value="P:innate immune response"/>
    <property type="evidence" value="ECO:0007669"/>
    <property type="project" value="TreeGrafter"/>
</dbReference>
<dbReference type="AlphaFoldDB" id="A0A9W7CJH7"/>
<dbReference type="GO" id="GO:0005737">
    <property type="term" value="C:cytoplasm"/>
    <property type="evidence" value="ECO:0007669"/>
    <property type="project" value="TreeGrafter"/>
</dbReference>
<proteinExistence type="predicted"/>
<keyword evidence="2 3" id="KW-0040">ANK repeat</keyword>
<feature type="repeat" description="ANK" evidence="3">
    <location>
        <begin position="886"/>
        <end position="918"/>
    </location>
</feature>
<reference evidence="5" key="1">
    <citation type="submission" date="2022-07" db="EMBL/GenBank/DDBJ databases">
        <title>Genome analysis of Parmales, a sister group of diatoms, reveals the evolutionary specialization of diatoms from phago-mixotrophs to photoautotrophs.</title>
        <authorList>
            <person name="Ban H."/>
            <person name="Sato S."/>
            <person name="Yoshikawa S."/>
            <person name="Kazumasa Y."/>
            <person name="Nakamura Y."/>
            <person name="Ichinomiya M."/>
            <person name="Saitoh K."/>
            <person name="Sato N."/>
            <person name="Blanc-Mathieu R."/>
            <person name="Endo H."/>
            <person name="Kuwata A."/>
            <person name="Ogata H."/>
        </authorList>
    </citation>
    <scope>NUCLEOTIDE SEQUENCE</scope>
</reference>
<dbReference type="SMART" id="SM00248">
    <property type="entry name" value="ANK"/>
    <property type="match status" value="5"/>
</dbReference>
<sequence length="1242" mass="139655">MTKRKAANRLESKHIELELSAHNHNHVSSINEPIIDFMYGPPDDVDDGNEVRSPAPPLKPNSNASPAKHHKQRSHTVSFSPSRQQQSPEAASKIMSLSSSPHLSNTADILAYKRKQSTNISHDAAINKIVLQEEKVLHYKKVHDHDLHVSELHALKLEAEELRSFKRAQEVRHAESAALHRKEENVEFVKMKAHRSEHITEEEKLQKEHTAIDLLKRKFKWIKLLHTVKAISTHMSVARKALSEAHRAQEHEDSASKLQNAMKRYLFKRERQDAAGIVAKFWKFRNLAVKKRYHASVIQSFLSEGRLVHNWWLLANQIRQQAVFLQSKIRSFLACQRARLYVLHCAWYVAERRVQGHQDGRVGDKPTKNSRQDYEKRRKEEMEKIAAEDAGENLKHARDEMEGHKHLATLGGAGHLRKGQGTRKKSLAIMKKRNVNEADLLLRQEKRSKGRKGGKNKMKEKGKGGGEPADERRTKSGKLIKTHDTKVSTNGILSWVPSDSLMVKNFLNETTGWEGGDNKGPQVPFHLFSTDQSYREQFLIPLIRAGRVEAIREYEENKKNFLVKTEVQSMGMNEFNLDDVKAMLAGNLRLSARKVSVRKSQLGGRKIPKSMLFVFKDSSHVKFNTWAAKGIKEAGASKTRVGIKMADELVFDQGEGVVLESMVLSNAGGDTFPATDMTVSADVSVALDFAAASPPARDLLSRRSVKKLSEQPLHRCARLNMHEHLDTILSLPRWQPSNPDYAVSLKMLEHTSGKGMTPLGLAAQKGSLECVKLLAKAGAKINHHPPNGSTPLIQAAHFGHKEICAFLIEQGAEVDKPNGKGTTALMRASQEGNFSIVKLLVRMGASVNCVNIEHMSCLMLSCQRGHNKIVDFFCRIGADIDGQTAQASTALMLATKRGHKEVVLTLLKYGANMDILDNRHRNPLDTARKRKHRSIEECLDVKVQHLLERRRSREASLRYYVWFIDQIEGEWKCEDGNVFNPENSMLIKAVSKLPTSVVYHMLTFVELPNVWGDRLQKCRKMIGKVEDLINVRSPTSQKMMDGLLYNYFNLIGEIIEQEVNLAEVLETSKVEAPTGFHSWESWEECRRLVRMVEDARVGFIIDGSPAKEGGGAVNDSAFDAAMQVDLEAPPPGLQRGGFSGASKPERREKGGGEGLDKRLITAFEVADVSLLLHIATPEVRDNLVSNGMSKNLWRSIANLIDVWAMLRKRRGTICFGMEIAIEVDAVATTLVNWQMGKMKDGF</sequence>
<dbReference type="OrthoDB" id="186627at2759"/>
<evidence type="ECO:0000313" key="6">
    <source>
        <dbReference type="Proteomes" id="UP001165082"/>
    </source>
</evidence>
<organism evidence="5 6">
    <name type="scientific">Triparma retinervis</name>
    <dbReference type="NCBI Taxonomy" id="2557542"/>
    <lineage>
        <taxon>Eukaryota</taxon>
        <taxon>Sar</taxon>
        <taxon>Stramenopiles</taxon>
        <taxon>Ochrophyta</taxon>
        <taxon>Bolidophyceae</taxon>
        <taxon>Parmales</taxon>
        <taxon>Triparmaceae</taxon>
        <taxon>Triparma</taxon>
    </lineage>
</organism>
<evidence type="ECO:0000313" key="5">
    <source>
        <dbReference type="EMBL" id="GMI06973.1"/>
    </source>
</evidence>
<dbReference type="EMBL" id="BRXZ01000187">
    <property type="protein sequence ID" value="GMI06973.1"/>
    <property type="molecule type" value="Genomic_DNA"/>
</dbReference>
<feature type="region of interest" description="Disordered" evidence="4">
    <location>
        <begin position="358"/>
        <end position="379"/>
    </location>
</feature>
<comment type="caution">
    <text evidence="5">The sequence shown here is derived from an EMBL/GenBank/DDBJ whole genome shotgun (WGS) entry which is preliminary data.</text>
</comment>
<keyword evidence="1" id="KW-0677">Repeat</keyword>
<feature type="region of interest" description="Disordered" evidence="4">
    <location>
        <begin position="442"/>
        <end position="477"/>
    </location>
</feature>
<feature type="compositionally biased region" description="Basic and acidic residues" evidence="4">
    <location>
        <begin position="457"/>
        <end position="474"/>
    </location>
</feature>
<dbReference type="PROSITE" id="PS50088">
    <property type="entry name" value="ANK_REPEAT"/>
    <property type="match status" value="4"/>
</dbReference>
<dbReference type="PRINTS" id="PR01415">
    <property type="entry name" value="ANKYRIN"/>
</dbReference>
<feature type="repeat" description="ANK" evidence="3">
    <location>
        <begin position="787"/>
        <end position="819"/>
    </location>
</feature>
<evidence type="ECO:0000256" key="2">
    <source>
        <dbReference type="ARBA" id="ARBA00023043"/>
    </source>
</evidence>
<dbReference type="InterPro" id="IPR036770">
    <property type="entry name" value="Ankyrin_rpt-contain_sf"/>
</dbReference>
<dbReference type="InterPro" id="IPR002110">
    <property type="entry name" value="Ankyrin_rpt"/>
</dbReference>
<accession>A0A9W7CJH7</accession>
<dbReference type="SUPFAM" id="SSF48403">
    <property type="entry name" value="Ankyrin repeat"/>
    <property type="match status" value="1"/>
</dbReference>
<feature type="repeat" description="ANK" evidence="3">
    <location>
        <begin position="754"/>
        <end position="786"/>
    </location>
</feature>